<evidence type="ECO:0000313" key="2">
    <source>
        <dbReference type="Proteomes" id="UP000005697"/>
    </source>
</evidence>
<sequence length="165" mass="18784">MAAVCGKGKRCLTERIASLSILTHARLISKRALLAFQPTPDRASIGRWLGCKQAPFEKDVLTNWLQTAYKNKKRLSKHIFIEGTSSSSNIYAIGNLRVQGANYQDKRNIFHQDTVRRAKEVLTAPACSAEKNRRKPCQMFRIHKEYAELTESDDMSYRIPWGNAL</sequence>
<dbReference type="AlphaFoldDB" id="F0F7W3"/>
<keyword evidence="2" id="KW-1185">Reference proteome</keyword>
<dbReference type="HOGENOM" id="CLU_1609330_0_0_10"/>
<proteinExistence type="predicted"/>
<accession>F0F7W3</accession>
<organism evidence="1 2">
    <name type="scientific">Prevotella multiformis DSM 16608</name>
    <dbReference type="NCBI Taxonomy" id="888743"/>
    <lineage>
        <taxon>Bacteria</taxon>
        <taxon>Pseudomonadati</taxon>
        <taxon>Bacteroidota</taxon>
        <taxon>Bacteroidia</taxon>
        <taxon>Bacteroidales</taxon>
        <taxon>Prevotellaceae</taxon>
        <taxon>Prevotella</taxon>
    </lineage>
</organism>
<comment type="caution">
    <text evidence="1">The sequence shown here is derived from an EMBL/GenBank/DDBJ whole genome shotgun (WGS) entry which is preliminary data.</text>
</comment>
<name>F0F7W3_9BACT</name>
<gene>
    <name evidence="1" type="ORF">HMPREF9141_1680</name>
</gene>
<reference evidence="1 2" key="1">
    <citation type="submission" date="2011-01" db="EMBL/GenBank/DDBJ databases">
        <authorList>
            <person name="Muzny D."/>
            <person name="Qin X."/>
            <person name="Deng J."/>
            <person name="Jiang H."/>
            <person name="Liu Y."/>
            <person name="Qu J."/>
            <person name="Song X.-Z."/>
            <person name="Zhang L."/>
            <person name="Thornton R."/>
            <person name="Coyle M."/>
            <person name="Francisco L."/>
            <person name="Jackson L."/>
            <person name="Javaid M."/>
            <person name="Korchina V."/>
            <person name="Kovar C."/>
            <person name="Mata R."/>
            <person name="Mathew T."/>
            <person name="Ngo R."/>
            <person name="Nguyen L."/>
            <person name="Nguyen N."/>
            <person name="Okwuonu G."/>
            <person name="Ongeri F."/>
            <person name="Pham C."/>
            <person name="Simmons D."/>
            <person name="Wilczek-Boney K."/>
            <person name="Hale W."/>
            <person name="Jakkamsetti A."/>
            <person name="Pham P."/>
            <person name="Ruth R."/>
            <person name="San Lucas F."/>
            <person name="Warren J."/>
            <person name="Zhang J."/>
            <person name="Zhao Z."/>
            <person name="Zhou C."/>
            <person name="Zhu D."/>
            <person name="Lee S."/>
            <person name="Bess C."/>
            <person name="Blankenburg K."/>
            <person name="Forbes L."/>
            <person name="Fu Q."/>
            <person name="Gubbala S."/>
            <person name="Hirani K."/>
            <person name="Jayaseelan J.C."/>
            <person name="Lara F."/>
            <person name="Munidasa M."/>
            <person name="Palculict T."/>
            <person name="Patil S."/>
            <person name="Pu L.-L."/>
            <person name="Saada N."/>
            <person name="Tang L."/>
            <person name="Weissenberger G."/>
            <person name="Zhu Y."/>
            <person name="Hemphill L."/>
            <person name="Shang Y."/>
            <person name="Youmans B."/>
            <person name="Ayvaz T."/>
            <person name="Ross M."/>
            <person name="Santibanez J."/>
            <person name="Aqrawi P."/>
            <person name="Gross S."/>
            <person name="Joshi V."/>
            <person name="Fowler G."/>
            <person name="Nazareth L."/>
            <person name="Reid J."/>
            <person name="Worley K."/>
            <person name="Petrosino J."/>
            <person name="Highlander S."/>
            <person name="Gibbs R."/>
        </authorList>
    </citation>
    <scope>NUCLEOTIDE SEQUENCE [LARGE SCALE GENOMIC DNA]</scope>
    <source>
        <strain evidence="1 2">DSM 16608</strain>
    </source>
</reference>
<dbReference type="STRING" id="888743.HMPREF9141_1680"/>
<dbReference type="Proteomes" id="UP000005697">
    <property type="component" value="Unassembled WGS sequence"/>
</dbReference>
<evidence type="ECO:0000313" key="1">
    <source>
        <dbReference type="EMBL" id="EGC19806.1"/>
    </source>
</evidence>
<dbReference type="EMBL" id="AEWX01000024">
    <property type="protein sequence ID" value="EGC19806.1"/>
    <property type="molecule type" value="Genomic_DNA"/>
</dbReference>
<protein>
    <submittedName>
        <fullName evidence="1">Uncharacterized protein</fullName>
    </submittedName>
</protein>